<dbReference type="FunFam" id="3.30.450.30:FF:000001">
    <property type="entry name" value="Profilin"/>
    <property type="match status" value="1"/>
</dbReference>
<dbReference type="CDD" id="cd06623">
    <property type="entry name" value="PKc_MAPKK_plant_like"/>
    <property type="match status" value="1"/>
</dbReference>
<dbReference type="CDD" id="cd00148">
    <property type="entry name" value="PROF"/>
    <property type="match status" value="2"/>
</dbReference>
<evidence type="ECO:0000256" key="31">
    <source>
        <dbReference type="SAM" id="Phobius"/>
    </source>
</evidence>
<feature type="region of interest" description="Disordered" evidence="30">
    <location>
        <begin position="348"/>
        <end position="392"/>
    </location>
</feature>
<dbReference type="GO" id="GO:0005524">
    <property type="term" value="F:ATP binding"/>
    <property type="evidence" value="ECO:0007669"/>
    <property type="project" value="UniProtKB-UniRule"/>
</dbReference>
<keyword evidence="8" id="KW-0336">GPI-anchor</keyword>
<dbReference type="PROSITE" id="PS00108">
    <property type="entry name" value="PROTEIN_KINASE_ST"/>
    <property type="match status" value="1"/>
</dbReference>
<dbReference type="GO" id="GO:0005856">
    <property type="term" value="C:cytoskeleton"/>
    <property type="evidence" value="ECO:0007669"/>
    <property type="project" value="UniProtKB-SubCell"/>
</dbReference>
<dbReference type="GO" id="GO:0098552">
    <property type="term" value="C:side of membrane"/>
    <property type="evidence" value="ECO:0007669"/>
    <property type="project" value="UniProtKB-KW"/>
</dbReference>
<evidence type="ECO:0000259" key="32">
    <source>
        <dbReference type="PROSITE" id="PS50011"/>
    </source>
</evidence>
<evidence type="ECO:0000313" key="34">
    <source>
        <dbReference type="Proteomes" id="UP000030645"/>
    </source>
</evidence>
<keyword evidence="18 26" id="KW-0206">Cytoskeleton</keyword>
<dbReference type="GO" id="GO:0003779">
    <property type="term" value="F:actin binding"/>
    <property type="evidence" value="ECO:0007669"/>
    <property type="project" value="UniProtKB-KW"/>
</dbReference>
<dbReference type="EC" id="3.2.1.-" evidence="29"/>
<evidence type="ECO:0000313" key="33">
    <source>
        <dbReference type="EMBL" id="EXC28690.1"/>
    </source>
</evidence>
<evidence type="ECO:0000256" key="4">
    <source>
        <dbReference type="ARBA" id="ARBA00008773"/>
    </source>
</evidence>
<dbReference type="SMART" id="SM00768">
    <property type="entry name" value="X8"/>
    <property type="match status" value="1"/>
</dbReference>
<evidence type="ECO:0000256" key="6">
    <source>
        <dbReference type="ARBA" id="ARBA00022490"/>
    </source>
</evidence>
<keyword evidence="17 27" id="KW-0009">Actin-binding</keyword>
<keyword evidence="8" id="KW-0449">Lipoprotein</keyword>
<reference evidence="34" key="1">
    <citation type="submission" date="2013-01" db="EMBL/GenBank/DDBJ databases">
        <title>Draft Genome Sequence of a Mulberry Tree, Morus notabilis C.K. Schneid.</title>
        <authorList>
            <person name="He N."/>
            <person name="Zhao S."/>
        </authorList>
    </citation>
    <scope>NUCLEOTIDE SEQUENCE</scope>
</reference>
<evidence type="ECO:0000256" key="17">
    <source>
        <dbReference type="ARBA" id="ARBA00023203"/>
    </source>
</evidence>
<dbReference type="FunFam" id="1.10.510.10:FF:000285">
    <property type="entry name" value="Mitogen-activated protein kinase kinase 6"/>
    <property type="match status" value="1"/>
</dbReference>
<name>W9SH04_9ROSA</name>
<evidence type="ECO:0000256" key="29">
    <source>
        <dbReference type="RuleBase" id="RU004336"/>
    </source>
</evidence>
<protein>
    <recommendedName>
        <fullName evidence="27">Profilin</fullName>
        <ecNumber evidence="29">3.2.1.-</ecNumber>
    </recommendedName>
</protein>
<dbReference type="Pfam" id="PF07983">
    <property type="entry name" value="X8"/>
    <property type="match status" value="1"/>
</dbReference>
<dbReference type="GO" id="GO:0004674">
    <property type="term" value="F:protein serine/threonine kinase activity"/>
    <property type="evidence" value="ECO:0007669"/>
    <property type="project" value="UniProtKB-KW"/>
</dbReference>
<dbReference type="PRINTS" id="PR01640">
    <property type="entry name" value="PROFILINPLNT"/>
</dbReference>
<organism evidence="33 34">
    <name type="scientific">Morus notabilis</name>
    <dbReference type="NCBI Taxonomy" id="981085"/>
    <lineage>
        <taxon>Eukaryota</taxon>
        <taxon>Viridiplantae</taxon>
        <taxon>Streptophyta</taxon>
        <taxon>Embryophyta</taxon>
        <taxon>Tracheophyta</taxon>
        <taxon>Spermatophyta</taxon>
        <taxon>Magnoliopsida</taxon>
        <taxon>eudicotyledons</taxon>
        <taxon>Gunneridae</taxon>
        <taxon>Pentapetalae</taxon>
        <taxon>rosids</taxon>
        <taxon>fabids</taxon>
        <taxon>Rosales</taxon>
        <taxon>Moraceae</taxon>
        <taxon>Moreae</taxon>
        <taxon>Morus</taxon>
    </lineage>
</organism>
<dbReference type="Gene3D" id="1.20.58.1040">
    <property type="match status" value="1"/>
</dbReference>
<comment type="catalytic activity">
    <reaction evidence="1">
        <text>Hydrolysis of (1-&gt;3)-beta-D-glucosidic linkages in (1-&gt;3)-beta-D-glucans.</text>
        <dbReference type="EC" id="3.2.1.39"/>
    </reaction>
</comment>
<comment type="catalytic activity">
    <reaction evidence="23">
        <text>L-threonyl-[protein] + ATP = O-phospho-L-threonyl-[protein] + ADP + H(+)</text>
        <dbReference type="Rhea" id="RHEA:46608"/>
        <dbReference type="Rhea" id="RHEA-COMP:11060"/>
        <dbReference type="Rhea" id="RHEA-COMP:11605"/>
        <dbReference type="ChEBI" id="CHEBI:15378"/>
        <dbReference type="ChEBI" id="CHEBI:30013"/>
        <dbReference type="ChEBI" id="CHEBI:30616"/>
        <dbReference type="ChEBI" id="CHEBI:61977"/>
        <dbReference type="ChEBI" id="CHEBI:456216"/>
        <dbReference type="EC" id="2.7.12.2"/>
    </reaction>
</comment>
<dbReference type="Gene3D" id="3.30.450.30">
    <property type="entry name" value="Dynein light chain 2a, cytoplasmic"/>
    <property type="match status" value="3"/>
</dbReference>
<dbReference type="Pfam" id="PF00069">
    <property type="entry name" value="Pkinase"/>
    <property type="match status" value="1"/>
</dbReference>
<dbReference type="Pfam" id="PF00235">
    <property type="entry name" value="Profilin"/>
    <property type="match status" value="3"/>
</dbReference>
<sequence>MSWQSYVDDHLMCDVGDGQTLPAAAIIGVDGSVWAQSASFPQNCKCNMLTMTKDKVSEMRLAIYPDKFVGDLCLIAFRLLLNVMFQAFSFFSRSSIDVADSFFLCPWLFEYVHCSRVKSVLSGICLHYGEVVLFFMIVLTLLWPVPKSELLRSMGFWPQIHENLVLWLSSNPSPVVLQLKPQEVDGIEKDFKEPGHLAPTGLYLGGTKYMVIQGESGAVIRGKKGSGGVTIKKTGQALVFGIYEEPVTPGQCNIVVERRERTKEICFLFSAKVSLKQIVESQDLREFTSIHIANWNIQKQLIQDIAEEFETNLRPLAMHLRDAEGGYGALLAVEVAVYWRRMVPSKAGISGSDKTTRSSGESRAIFSATQTAKSDEKNSEQRKPKEKKKKKMSWQAYVDDHLLCEIEGQHLSAAAIIGHDGSVWAQSATFPQLKPEEITGIMNDFNEPGSLAPTGLYLGGTKYMVIQGESGAVIRGKKGPGGVTIKKTSQALIIGVYDEPMTPGQCNMIVERLGDYLVDQDLCSGSFVGVCYGRNADDLPVPDKAAELVKLHNIKYVRIYDSNVQVLKAFANTGIELMIGVPNSDLLPFSQFQSNVDTWLKNSILPHYPATKITYITVGAEVTETPGNISALVVPAMKNVLAALRKVGLSRKIKVSSTHSLGVLSRSFPPSAGAFNSSHAFFLKPMLEFLAENSSPFMIDIYPYYAYRDSATNISLNYALFESSSEVIDPNTGLLYTNMFDAQIDALYFALMALNFKTIKVMVTETGWPSKGSPKETAATPDNAQTYNTNLIRHVINNTGTPAKPGQELDVYIFSLFNENRKPGLESERNWGLFYPDQTSVYNLDFTGRGSVDIATGANSTSLNGTTWCIASNKSLEMDLQNALDWACGSGNVDCTAIQPSQPCFEPDNLASHASYAFNSFYQQNGVTDVACSFGGAGIRVDRDPSYDSCIYMTAGSNKTIASNTTAMSSKSSSPLNAFPSVFSMVILATIISFLLETVNHVDLLNLTIPTSPLSMKTKTPLKQLKLSVPTEETTISSFLTASGTFHDGDLLLNQKGLRLISEEKEPRSASNKELDFEFSLEDLEAIKVIGKGSGGVVQLVRHKWLGKLFALKAIQMNIQEEIRKQIVQELKINQAAQCPNVVVCYHSFYHNGAISLVLEYMDRGSLVDVIKQVKTILEPYLAVVCKQVLQGLVYLHNERHVIHRDIKPSNLLVNHKGEVKITDFGVSASLASSIGQRDTFVGTYNYMSPERISGKTYDYSSDIWSLGMVVLECAIGRFPYMRSEDQQSRPSFYELLEAIVDSPPPSAPPDQFSPEFCSFVSACIQEDPGKRSSSLELLSHPFIKKFEDKDIDLGILVGSLEPPVNFPR</sequence>
<dbReference type="PROSITE" id="PS00587">
    <property type="entry name" value="GLYCOSYL_HYDROL_F17"/>
    <property type="match status" value="1"/>
</dbReference>
<keyword evidence="10" id="KW-0732">Signal</keyword>
<dbReference type="eggNOG" id="KOG1755">
    <property type="taxonomic scope" value="Eukaryota"/>
</dbReference>
<gene>
    <name evidence="33" type="ORF">L484_006986</name>
</gene>
<keyword evidence="15 25" id="KW-0067">ATP-binding</keyword>
<dbReference type="FunFam" id="1.20.58.1040:FF:000008">
    <property type="entry name" value="Glucan endo-1,3-beta-glucosidase 13"/>
    <property type="match status" value="1"/>
</dbReference>
<keyword evidence="31" id="KW-1133">Transmembrane helix</keyword>
<feature type="binding site" evidence="25">
    <location>
        <position position="1113"/>
    </location>
    <ligand>
        <name>ATP</name>
        <dbReference type="ChEBI" id="CHEBI:30616"/>
    </ligand>
</feature>
<comment type="catalytic activity">
    <reaction evidence="22">
        <text>L-seryl-[protein] + ATP = O-phospho-L-seryl-[protein] + ADP + H(+)</text>
        <dbReference type="Rhea" id="RHEA:17989"/>
        <dbReference type="Rhea" id="RHEA-COMP:9863"/>
        <dbReference type="Rhea" id="RHEA-COMP:11604"/>
        <dbReference type="ChEBI" id="CHEBI:15378"/>
        <dbReference type="ChEBI" id="CHEBI:29999"/>
        <dbReference type="ChEBI" id="CHEBI:30616"/>
        <dbReference type="ChEBI" id="CHEBI:83421"/>
        <dbReference type="ChEBI" id="CHEBI:456216"/>
        <dbReference type="EC" id="2.7.12.2"/>
    </reaction>
</comment>
<dbReference type="InterPro" id="IPR017441">
    <property type="entry name" value="Protein_kinase_ATP_BS"/>
</dbReference>
<comment type="subcellular location">
    <subcellularLocation>
        <location evidence="3">Cell membrane</location>
        <topology evidence="3">Lipid-anchor</topology>
        <topology evidence="3">GPI-anchor</topology>
    </subcellularLocation>
    <subcellularLocation>
        <location evidence="2">Cytoplasm</location>
        <location evidence="2">Cytoskeleton</location>
    </subcellularLocation>
</comment>
<dbReference type="SUPFAM" id="SSF56112">
    <property type="entry name" value="Protein kinase-like (PK-like)"/>
    <property type="match status" value="1"/>
</dbReference>
<keyword evidence="9" id="KW-0808">Transferase</keyword>
<evidence type="ECO:0000256" key="22">
    <source>
        <dbReference type="ARBA" id="ARBA00049014"/>
    </source>
</evidence>
<dbReference type="SMART" id="SM00392">
    <property type="entry name" value="PROF"/>
    <property type="match status" value="2"/>
</dbReference>
<dbReference type="SMR" id="W9SH04"/>
<keyword evidence="31" id="KW-0472">Membrane</keyword>
<evidence type="ECO:0000256" key="10">
    <source>
        <dbReference type="ARBA" id="ARBA00022729"/>
    </source>
</evidence>
<dbReference type="GO" id="GO:0005886">
    <property type="term" value="C:plasma membrane"/>
    <property type="evidence" value="ECO:0007669"/>
    <property type="project" value="UniProtKB-SubCell"/>
</dbReference>
<dbReference type="InterPro" id="IPR017853">
    <property type="entry name" value="GH"/>
</dbReference>
<keyword evidence="13 29" id="KW-0378">Hydrolase</keyword>
<dbReference type="GO" id="GO:0004713">
    <property type="term" value="F:protein tyrosine kinase activity"/>
    <property type="evidence" value="ECO:0007669"/>
    <property type="project" value="RHEA"/>
</dbReference>
<evidence type="ECO:0000256" key="3">
    <source>
        <dbReference type="ARBA" id="ARBA00004609"/>
    </source>
</evidence>
<evidence type="ECO:0000256" key="24">
    <source>
        <dbReference type="ARBA" id="ARBA00051693"/>
    </source>
</evidence>
<comment type="similarity">
    <text evidence="4 28">Belongs to the glycosyl hydrolase 17 family.</text>
</comment>
<evidence type="ECO:0000256" key="5">
    <source>
        <dbReference type="ARBA" id="ARBA00010058"/>
    </source>
</evidence>
<dbReference type="InterPro" id="IPR044965">
    <property type="entry name" value="Glyco_hydro_17_plant"/>
</dbReference>
<evidence type="ECO:0000256" key="15">
    <source>
        <dbReference type="ARBA" id="ARBA00022840"/>
    </source>
</evidence>
<dbReference type="SMART" id="SM00220">
    <property type="entry name" value="S_TKc"/>
    <property type="match status" value="1"/>
</dbReference>
<keyword evidence="8" id="KW-0325">Glycoprotein</keyword>
<evidence type="ECO:0000256" key="12">
    <source>
        <dbReference type="ARBA" id="ARBA00022777"/>
    </source>
</evidence>
<comment type="catalytic activity">
    <reaction evidence="24">
        <text>L-tyrosyl-[protein] + ATP = O-phospho-L-tyrosyl-[protein] + ADP + H(+)</text>
        <dbReference type="Rhea" id="RHEA:10596"/>
        <dbReference type="Rhea" id="RHEA-COMP:10136"/>
        <dbReference type="Rhea" id="RHEA-COMP:20101"/>
        <dbReference type="ChEBI" id="CHEBI:15378"/>
        <dbReference type="ChEBI" id="CHEBI:30616"/>
        <dbReference type="ChEBI" id="CHEBI:46858"/>
        <dbReference type="ChEBI" id="CHEBI:61978"/>
        <dbReference type="ChEBI" id="CHEBI:456216"/>
        <dbReference type="EC" id="2.7.12.2"/>
    </reaction>
</comment>
<dbReference type="GO" id="GO:0004708">
    <property type="term" value="F:MAP kinase kinase activity"/>
    <property type="evidence" value="ECO:0007669"/>
    <property type="project" value="UniProtKB-EC"/>
</dbReference>
<proteinExistence type="inferred from homology"/>
<evidence type="ECO:0000256" key="14">
    <source>
        <dbReference type="ARBA" id="ARBA00022821"/>
    </source>
</evidence>
<dbReference type="InterPro" id="IPR008271">
    <property type="entry name" value="Ser/Thr_kinase_AS"/>
</dbReference>
<dbReference type="InterPro" id="IPR000490">
    <property type="entry name" value="Glyco_hydro_17"/>
</dbReference>
<dbReference type="EMBL" id="KE346180">
    <property type="protein sequence ID" value="EXC28690.1"/>
    <property type="molecule type" value="Genomic_DNA"/>
</dbReference>
<dbReference type="InterPro" id="IPR036140">
    <property type="entry name" value="PFN_sf"/>
</dbReference>
<keyword evidence="6" id="KW-0963">Cytoplasm</keyword>
<dbReference type="InterPro" id="IPR027310">
    <property type="entry name" value="Profilin_CS"/>
</dbReference>
<keyword evidence="7" id="KW-0723">Serine/threonine-protein kinase</keyword>
<dbReference type="PROSITE" id="PS50011">
    <property type="entry name" value="PROTEIN_KINASE_DOM"/>
    <property type="match status" value="1"/>
</dbReference>
<feature type="compositionally biased region" description="Basic and acidic residues" evidence="30">
    <location>
        <begin position="373"/>
        <end position="383"/>
    </location>
</feature>
<feature type="compositionally biased region" description="Polar residues" evidence="30">
    <location>
        <begin position="357"/>
        <end position="372"/>
    </location>
</feature>
<dbReference type="PRINTS" id="PR00392">
    <property type="entry name" value="PROFILIN"/>
</dbReference>
<dbReference type="InterPro" id="IPR012946">
    <property type="entry name" value="X8"/>
</dbReference>
<feature type="domain" description="Protein kinase" evidence="32">
    <location>
        <begin position="1084"/>
        <end position="1344"/>
    </location>
</feature>
<dbReference type="SUPFAM" id="SSF51445">
    <property type="entry name" value="(Trans)glycosidases"/>
    <property type="match status" value="1"/>
</dbReference>
<evidence type="ECO:0000256" key="23">
    <source>
        <dbReference type="ARBA" id="ARBA00049299"/>
    </source>
</evidence>
<dbReference type="Pfam" id="PF00332">
    <property type="entry name" value="Glyco_hydro_17"/>
    <property type="match status" value="1"/>
</dbReference>
<dbReference type="GO" id="GO:0042973">
    <property type="term" value="F:glucan endo-1,3-beta-D-glucosidase activity"/>
    <property type="evidence" value="ECO:0007669"/>
    <property type="project" value="UniProtKB-EC"/>
</dbReference>
<evidence type="ECO:0000256" key="11">
    <source>
        <dbReference type="ARBA" id="ARBA00022741"/>
    </source>
</evidence>
<comment type="similarity">
    <text evidence="21">Belongs to the protein kinase superfamily. STE Ser/Thr protein kinase family. MAP kinase kinase subfamily.</text>
</comment>
<dbReference type="InterPro" id="IPR005455">
    <property type="entry name" value="PFN_euk"/>
</dbReference>
<comment type="function">
    <text evidence="20">Binds to actin and affects the structure of the cytoskeleton. At high concentrations, profilin prevents the polymerization of actin, whereas it enhances it at low concentrations. By binding to PIP2, it inhibits the formation of IP3 and DG.</text>
</comment>
<evidence type="ECO:0000256" key="30">
    <source>
        <dbReference type="SAM" id="MobiDB-lite"/>
    </source>
</evidence>
<dbReference type="Gene3D" id="3.20.20.80">
    <property type="entry name" value="Glycosidases"/>
    <property type="match status" value="1"/>
</dbReference>
<evidence type="ECO:0000256" key="25">
    <source>
        <dbReference type="PROSITE-ProRule" id="PRU10141"/>
    </source>
</evidence>
<keyword evidence="12" id="KW-0418">Kinase</keyword>
<feature type="transmembrane region" description="Helical" evidence="31">
    <location>
        <begin position="126"/>
        <end position="145"/>
    </location>
</feature>
<evidence type="ECO:0000256" key="8">
    <source>
        <dbReference type="ARBA" id="ARBA00022622"/>
    </source>
</evidence>
<dbReference type="Gene3D" id="3.30.200.20">
    <property type="entry name" value="Phosphorylase Kinase, domain 1"/>
    <property type="match status" value="1"/>
</dbReference>
<dbReference type="GO" id="GO:0106310">
    <property type="term" value="F:protein serine kinase activity"/>
    <property type="evidence" value="ECO:0007669"/>
    <property type="project" value="RHEA"/>
</dbReference>
<evidence type="ECO:0000256" key="7">
    <source>
        <dbReference type="ARBA" id="ARBA00022527"/>
    </source>
</evidence>
<evidence type="ECO:0000256" key="27">
    <source>
        <dbReference type="RuleBase" id="RU003909"/>
    </source>
</evidence>
<keyword evidence="11 25" id="KW-0547">Nucleotide-binding</keyword>
<dbReference type="Gene3D" id="1.10.510.10">
    <property type="entry name" value="Transferase(Phosphotransferase) domain 1"/>
    <property type="match status" value="1"/>
</dbReference>
<dbReference type="FunFam" id="3.20.20.80:FF:000002">
    <property type="entry name" value="Glucan endo-1,3-beta-glucosidase 3"/>
    <property type="match status" value="1"/>
</dbReference>
<comment type="similarity">
    <text evidence="5 27">Belongs to the profilin family.</text>
</comment>
<dbReference type="InterPro" id="IPR011009">
    <property type="entry name" value="Kinase-like_dom_sf"/>
</dbReference>
<evidence type="ECO:0000256" key="26">
    <source>
        <dbReference type="RuleBase" id="RU003908"/>
    </source>
</evidence>
<evidence type="ECO:0000256" key="13">
    <source>
        <dbReference type="ARBA" id="ARBA00022801"/>
    </source>
</evidence>
<keyword evidence="31" id="KW-0812">Transmembrane</keyword>
<comment type="subunit">
    <text evidence="26">Occurs in many kinds of cells as a complex with monomeric actin in a 1:1 ratio.</text>
</comment>
<keyword evidence="19 29" id="KW-0326">Glycosidase</keyword>
<dbReference type="SUPFAM" id="SSF55770">
    <property type="entry name" value="Profilin (actin-binding protein)"/>
    <property type="match status" value="3"/>
</dbReference>
<evidence type="ECO:0000256" key="28">
    <source>
        <dbReference type="RuleBase" id="RU004335"/>
    </source>
</evidence>
<keyword evidence="34" id="KW-1185">Reference proteome</keyword>
<evidence type="ECO:0000256" key="9">
    <source>
        <dbReference type="ARBA" id="ARBA00022679"/>
    </source>
</evidence>
<dbReference type="GO" id="GO:0005975">
    <property type="term" value="P:carbohydrate metabolic process"/>
    <property type="evidence" value="ECO:0007669"/>
    <property type="project" value="InterPro"/>
</dbReference>
<dbReference type="PROSITE" id="PS00414">
    <property type="entry name" value="PROFILIN"/>
    <property type="match status" value="1"/>
</dbReference>
<dbReference type="PANTHER" id="PTHR32227">
    <property type="entry name" value="GLUCAN ENDO-1,3-BETA-GLUCOSIDASE BG1-RELATED-RELATED"/>
    <property type="match status" value="1"/>
</dbReference>
<dbReference type="PROSITE" id="PS00107">
    <property type="entry name" value="PROTEIN_KINASE_ATP"/>
    <property type="match status" value="1"/>
</dbReference>
<dbReference type="GO" id="GO:0006952">
    <property type="term" value="P:defense response"/>
    <property type="evidence" value="ECO:0007669"/>
    <property type="project" value="UniProtKB-KW"/>
</dbReference>
<keyword evidence="14" id="KW-0611">Plant defense</keyword>
<evidence type="ECO:0000256" key="21">
    <source>
        <dbReference type="ARBA" id="ARBA00038035"/>
    </source>
</evidence>
<evidence type="ECO:0000256" key="20">
    <source>
        <dbReference type="ARBA" id="ARBA00025549"/>
    </source>
</evidence>
<dbReference type="InterPro" id="IPR048278">
    <property type="entry name" value="PFN"/>
</dbReference>
<keyword evidence="16" id="KW-1015">Disulfide bond</keyword>
<dbReference type="eggNOG" id="KOG0581">
    <property type="taxonomic scope" value="Eukaryota"/>
</dbReference>
<evidence type="ECO:0000256" key="18">
    <source>
        <dbReference type="ARBA" id="ARBA00023212"/>
    </source>
</evidence>
<accession>W9SH04</accession>
<evidence type="ECO:0000256" key="1">
    <source>
        <dbReference type="ARBA" id="ARBA00000382"/>
    </source>
</evidence>
<dbReference type="Proteomes" id="UP000030645">
    <property type="component" value="Unassembled WGS sequence"/>
</dbReference>
<evidence type="ECO:0000256" key="19">
    <source>
        <dbReference type="ARBA" id="ARBA00023295"/>
    </source>
</evidence>
<dbReference type="FunFam" id="3.30.200.20:FF:000265">
    <property type="entry name" value="Mitogen-activated protein kinase kinase 6"/>
    <property type="match status" value="1"/>
</dbReference>
<dbReference type="InterPro" id="IPR000719">
    <property type="entry name" value="Prot_kinase_dom"/>
</dbReference>
<evidence type="ECO:0000256" key="16">
    <source>
        <dbReference type="ARBA" id="ARBA00023157"/>
    </source>
</evidence>
<evidence type="ECO:0000256" key="2">
    <source>
        <dbReference type="ARBA" id="ARBA00004245"/>
    </source>
</evidence>